<dbReference type="EnsemblPlants" id="Bo7g022950.1">
    <property type="protein sequence ID" value="Bo7g022950.1"/>
    <property type="gene ID" value="Bo7g022950"/>
</dbReference>
<name>A0A0D3D451_BRAOL</name>
<dbReference type="Gramene" id="Bo7g022950.1">
    <property type="protein sequence ID" value="Bo7g022950.1"/>
    <property type="gene ID" value="Bo7g022950"/>
</dbReference>
<organism evidence="2 3">
    <name type="scientific">Brassica oleracea var. oleracea</name>
    <dbReference type="NCBI Taxonomy" id="109376"/>
    <lineage>
        <taxon>Eukaryota</taxon>
        <taxon>Viridiplantae</taxon>
        <taxon>Streptophyta</taxon>
        <taxon>Embryophyta</taxon>
        <taxon>Tracheophyta</taxon>
        <taxon>Spermatophyta</taxon>
        <taxon>Magnoliopsida</taxon>
        <taxon>eudicotyledons</taxon>
        <taxon>Gunneridae</taxon>
        <taxon>Pentapetalae</taxon>
        <taxon>rosids</taxon>
        <taxon>malvids</taxon>
        <taxon>Brassicales</taxon>
        <taxon>Brassicaceae</taxon>
        <taxon>Brassiceae</taxon>
        <taxon>Brassica</taxon>
    </lineage>
</organism>
<sequence length="257" mass="28760">MSSVNVFGKSLGKPCETSSSSDPLCLHWDSTSTPTITEVLELEKIKNVEVNTVIGLGEEYKHLVGATHSDDDDFHSVVKRSDWEQGFVDMFVATEDIGQQPKTKDKDAEHGENLNHSEDEEEKKDEGEKNDEEYQKDKEKRKDKDHSMSNSEKLDKLIQMYLSNFTCDVILASKGTDATKEIGQLVPELKEVKECDSVDATEGMQSSGFDAIDATDWMQPRGCHSDDLHIPLGPMTRSKQARLQQALTNSYTLSRAV</sequence>
<dbReference type="HOGENOM" id="CLU_1083162_0_0_1"/>
<feature type="region of interest" description="Disordered" evidence="1">
    <location>
        <begin position="1"/>
        <end position="22"/>
    </location>
</feature>
<evidence type="ECO:0000256" key="1">
    <source>
        <dbReference type="SAM" id="MobiDB-lite"/>
    </source>
</evidence>
<protein>
    <submittedName>
        <fullName evidence="2">Uncharacterized protein</fullName>
    </submittedName>
</protein>
<dbReference type="PANTHER" id="PTHR48147">
    <property type="entry name" value="PROTEIN CBG23787"/>
    <property type="match status" value="1"/>
</dbReference>
<accession>A0A0D3D451</accession>
<dbReference type="AlphaFoldDB" id="A0A0D3D451"/>
<evidence type="ECO:0000313" key="2">
    <source>
        <dbReference type="EnsemblPlants" id="Bo7g022950.1"/>
    </source>
</evidence>
<keyword evidence="3" id="KW-1185">Reference proteome</keyword>
<dbReference type="PANTHER" id="PTHR48147:SF5">
    <property type="entry name" value="REPEAT-CONTAINING PROTEIN, PUTATIVE-RELATED"/>
    <property type="match status" value="1"/>
</dbReference>
<feature type="compositionally biased region" description="Basic and acidic residues" evidence="1">
    <location>
        <begin position="124"/>
        <end position="150"/>
    </location>
</feature>
<reference evidence="2 3" key="1">
    <citation type="journal article" date="2014" name="Genome Biol.">
        <title>Transcriptome and methylome profiling reveals relics of genome dominance in the mesopolyploid Brassica oleracea.</title>
        <authorList>
            <person name="Parkin I.A."/>
            <person name="Koh C."/>
            <person name="Tang H."/>
            <person name="Robinson S.J."/>
            <person name="Kagale S."/>
            <person name="Clarke W.E."/>
            <person name="Town C.D."/>
            <person name="Nixon J."/>
            <person name="Krishnakumar V."/>
            <person name="Bidwell S.L."/>
            <person name="Denoeud F."/>
            <person name="Belcram H."/>
            <person name="Links M.G."/>
            <person name="Just J."/>
            <person name="Clarke C."/>
            <person name="Bender T."/>
            <person name="Huebert T."/>
            <person name="Mason A.S."/>
            <person name="Pires J.C."/>
            <person name="Barker G."/>
            <person name="Moore J."/>
            <person name="Walley P.G."/>
            <person name="Manoli S."/>
            <person name="Batley J."/>
            <person name="Edwards D."/>
            <person name="Nelson M.N."/>
            <person name="Wang X."/>
            <person name="Paterson A.H."/>
            <person name="King G."/>
            <person name="Bancroft I."/>
            <person name="Chalhoub B."/>
            <person name="Sharpe A.G."/>
        </authorList>
    </citation>
    <scope>NUCLEOTIDE SEQUENCE</scope>
    <source>
        <strain evidence="2 3">cv. TO1000</strain>
    </source>
</reference>
<feature type="compositionally biased region" description="Basic and acidic residues" evidence="1">
    <location>
        <begin position="102"/>
        <end position="117"/>
    </location>
</feature>
<dbReference type="Proteomes" id="UP000032141">
    <property type="component" value="Chromosome C7"/>
</dbReference>
<proteinExistence type="predicted"/>
<feature type="region of interest" description="Disordered" evidence="1">
    <location>
        <begin position="95"/>
        <end position="150"/>
    </location>
</feature>
<evidence type="ECO:0000313" key="3">
    <source>
        <dbReference type="Proteomes" id="UP000032141"/>
    </source>
</evidence>
<reference evidence="2" key="2">
    <citation type="submission" date="2015-03" db="UniProtKB">
        <authorList>
            <consortium name="EnsemblPlants"/>
        </authorList>
    </citation>
    <scope>IDENTIFICATION</scope>
</reference>